<dbReference type="RefSeq" id="WP_149122804.1">
    <property type="nucleotide sequence ID" value="NZ_VTFL01000003.1"/>
</dbReference>
<evidence type="ECO:0000256" key="5">
    <source>
        <dbReference type="ARBA" id="ARBA00048462"/>
    </source>
</evidence>
<sequence>MSVFVFPGQGSQYVGMFSDFLNRKEFAVYFDIVRELLGDEFIRKVQDGPEDVLKDTKISQPAIFIVSAILSDYVMGNGIIPNYLAGHSLGEYSAFYAGKVFDFGTGLNLIKRRAEVMSDVAEKIAGGMWAVIGGELAEIEESLKELQKDGKSLWAANYNAPSQLVLSGEKEAFEEWYSKMKDRIKRVVPLSVSGPFHSPLMKEAEEIFSSYLQKIDFNDPKVLIVSSTSGDIVKDKEEVKAILVKQFTSSVKWVDTINKLISLGEKVFIEIGPGKVLQGLIKKIDPNVKVFGIEKVTDFENIRGEL</sequence>
<feature type="domain" description="Malonyl-CoA:ACP transacylase (MAT)" evidence="8">
    <location>
        <begin position="5"/>
        <end position="305"/>
    </location>
</feature>
<evidence type="ECO:0000256" key="3">
    <source>
        <dbReference type="ARBA" id="ARBA00022679"/>
    </source>
</evidence>
<dbReference type="EMBL" id="DTDV01000019">
    <property type="protein sequence ID" value="HGK24171.1"/>
    <property type="molecule type" value="Genomic_DNA"/>
</dbReference>
<dbReference type="GO" id="GO:0004314">
    <property type="term" value="F:[acyl-carrier-protein] S-malonyltransferase activity"/>
    <property type="evidence" value="ECO:0007669"/>
    <property type="project" value="UniProtKB-EC"/>
</dbReference>
<dbReference type="Gene3D" id="3.40.366.10">
    <property type="entry name" value="Malonyl-Coenzyme A Acyl Carrier Protein, domain 2"/>
    <property type="match status" value="1"/>
</dbReference>
<dbReference type="PANTHER" id="PTHR42681:SF1">
    <property type="entry name" value="MALONYL-COA-ACYL CARRIER PROTEIN TRANSACYLASE, MITOCHONDRIAL"/>
    <property type="match status" value="1"/>
</dbReference>
<evidence type="ECO:0000256" key="4">
    <source>
        <dbReference type="ARBA" id="ARBA00023315"/>
    </source>
</evidence>
<comment type="catalytic activity">
    <reaction evidence="5 6">
        <text>holo-[ACP] + malonyl-CoA = malonyl-[ACP] + CoA</text>
        <dbReference type="Rhea" id="RHEA:41792"/>
        <dbReference type="Rhea" id="RHEA-COMP:9623"/>
        <dbReference type="Rhea" id="RHEA-COMP:9685"/>
        <dbReference type="ChEBI" id="CHEBI:57287"/>
        <dbReference type="ChEBI" id="CHEBI:57384"/>
        <dbReference type="ChEBI" id="CHEBI:64479"/>
        <dbReference type="ChEBI" id="CHEBI:78449"/>
        <dbReference type="EC" id="2.3.1.39"/>
    </reaction>
</comment>
<reference evidence="9" key="1">
    <citation type="journal article" date="2020" name="mSystems">
        <title>Genome- and Community-Level Interaction Insights into Carbon Utilization and Element Cycling Functions of Hydrothermarchaeota in Hydrothermal Sediment.</title>
        <authorList>
            <person name="Zhou Z."/>
            <person name="Liu Y."/>
            <person name="Xu W."/>
            <person name="Pan J."/>
            <person name="Luo Z.H."/>
            <person name="Li M."/>
        </authorList>
    </citation>
    <scope>NUCLEOTIDE SEQUENCE [LARGE SCALE GENOMIC DNA]</scope>
    <source>
        <strain evidence="9">SpSt-70</strain>
    </source>
</reference>
<dbReference type="InterPro" id="IPR004410">
    <property type="entry name" value="Malonyl_CoA-ACP_transAc_FabD"/>
</dbReference>
<dbReference type="EC" id="2.3.1.39" evidence="1 6"/>
<dbReference type="PANTHER" id="PTHR42681">
    <property type="entry name" value="MALONYL-COA-ACYL CARRIER PROTEIN TRANSACYLASE, MITOCHONDRIAL"/>
    <property type="match status" value="1"/>
</dbReference>
<evidence type="ECO:0000259" key="8">
    <source>
        <dbReference type="SMART" id="SM00827"/>
    </source>
</evidence>
<organism evidence="9">
    <name type="scientific">Dictyoglomus thermophilum</name>
    <dbReference type="NCBI Taxonomy" id="14"/>
    <lineage>
        <taxon>Bacteria</taxon>
        <taxon>Pseudomonadati</taxon>
        <taxon>Dictyoglomota</taxon>
        <taxon>Dictyoglomia</taxon>
        <taxon>Dictyoglomales</taxon>
        <taxon>Dictyoglomaceae</taxon>
        <taxon>Dictyoglomus</taxon>
    </lineage>
</organism>
<feature type="active site" evidence="7">
    <location>
        <position position="88"/>
    </location>
</feature>
<dbReference type="InterPro" id="IPR014043">
    <property type="entry name" value="Acyl_transferase_dom"/>
</dbReference>
<evidence type="ECO:0000256" key="1">
    <source>
        <dbReference type="ARBA" id="ARBA00013258"/>
    </source>
</evidence>
<dbReference type="SUPFAM" id="SSF55048">
    <property type="entry name" value="Probable ACP-binding domain of malonyl-CoA ACP transacylase"/>
    <property type="match status" value="1"/>
</dbReference>
<dbReference type="InterPro" id="IPR001227">
    <property type="entry name" value="Ac_transferase_dom_sf"/>
</dbReference>
<proteinExistence type="inferred from homology"/>
<dbReference type="Pfam" id="PF00698">
    <property type="entry name" value="Acyl_transf_1"/>
    <property type="match status" value="1"/>
</dbReference>
<accession>A0A7V4DZ61</accession>
<dbReference type="InterPro" id="IPR016035">
    <property type="entry name" value="Acyl_Trfase/lysoPLipase"/>
</dbReference>
<name>A0A7V4DZ61_DICTH</name>
<comment type="similarity">
    <text evidence="6">Belongs to the fabD family.</text>
</comment>
<gene>
    <name evidence="9" type="primary">fabD</name>
    <name evidence="9" type="ORF">ENU78_07060</name>
</gene>
<dbReference type="NCBIfam" id="TIGR00128">
    <property type="entry name" value="fabD"/>
    <property type="match status" value="1"/>
</dbReference>
<dbReference type="SUPFAM" id="SSF52151">
    <property type="entry name" value="FabD/lysophospholipase-like"/>
    <property type="match status" value="1"/>
</dbReference>
<keyword evidence="4 6" id="KW-0012">Acyltransferase</keyword>
<dbReference type="InterPro" id="IPR016036">
    <property type="entry name" value="Malonyl_transacylase_ACP-bd"/>
</dbReference>
<keyword evidence="3 6" id="KW-0808">Transferase</keyword>
<dbReference type="PIRSF" id="PIRSF000446">
    <property type="entry name" value="Mct"/>
    <property type="match status" value="1"/>
</dbReference>
<evidence type="ECO:0000256" key="6">
    <source>
        <dbReference type="PIRNR" id="PIRNR000446"/>
    </source>
</evidence>
<feature type="active site" evidence="7">
    <location>
        <position position="197"/>
    </location>
</feature>
<dbReference type="InterPro" id="IPR050858">
    <property type="entry name" value="Mal-CoA-ACP_Trans/PKS_FabD"/>
</dbReference>
<evidence type="ECO:0000313" key="9">
    <source>
        <dbReference type="EMBL" id="HGK24171.1"/>
    </source>
</evidence>
<comment type="caution">
    <text evidence="9">The sequence shown here is derived from an EMBL/GenBank/DDBJ whole genome shotgun (WGS) entry which is preliminary data.</text>
</comment>
<evidence type="ECO:0000256" key="2">
    <source>
        <dbReference type="ARBA" id="ARBA00018953"/>
    </source>
</evidence>
<protein>
    <recommendedName>
        <fullName evidence="2 6">Malonyl CoA-acyl carrier protein transacylase</fullName>
        <ecNumber evidence="1 6">2.3.1.39</ecNumber>
    </recommendedName>
</protein>
<dbReference type="GO" id="GO:0006633">
    <property type="term" value="P:fatty acid biosynthetic process"/>
    <property type="evidence" value="ECO:0007669"/>
    <property type="project" value="TreeGrafter"/>
</dbReference>
<dbReference type="SMART" id="SM00827">
    <property type="entry name" value="PKS_AT"/>
    <property type="match status" value="1"/>
</dbReference>
<dbReference type="InterPro" id="IPR024925">
    <property type="entry name" value="Malonyl_CoA-ACP_transAc"/>
</dbReference>
<dbReference type="AlphaFoldDB" id="A0A7V4DZ61"/>
<evidence type="ECO:0000256" key="7">
    <source>
        <dbReference type="PIRSR" id="PIRSR000446-1"/>
    </source>
</evidence>
<dbReference type="GO" id="GO:0005829">
    <property type="term" value="C:cytosol"/>
    <property type="evidence" value="ECO:0007669"/>
    <property type="project" value="TreeGrafter"/>
</dbReference>
<dbReference type="Gene3D" id="3.30.70.250">
    <property type="entry name" value="Malonyl-CoA ACP transacylase, ACP-binding"/>
    <property type="match status" value="1"/>
</dbReference>